<reference evidence="2 3" key="1">
    <citation type="submission" date="2014-06" db="EMBL/GenBank/DDBJ databases">
        <authorList>
            <person name="Swart Estienne"/>
        </authorList>
    </citation>
    <scope>NUCLEOTIDE SEQUENCE [LARGE SCALE GENOMIC DNA]</scope>
    <source>
        <strain evidence="2 3">130c</strain>
    </source>
</reference>
<dbReference type="CDD" id="cd08556">
    <property type="entry name" value="GDPD"/>
    <property type="match status" value="1"/>
</dbReference>
<dbReference type="InterPro" id="IPR030395">
    <property type="entry name" value="GP_PDE_dom"/>
</dbReference>
<dbReference type="Pfam" id="PF03009">
    <property type="entry name" value="GDPD"/>
    <property type="match status" value="1"/>
</dbReference>
<dbReference type="InParanoid" id="A0A078AU51"/>
<dbReference type="Proteomes" id="UP000039865">
    <property type="component" value="Unassembled WGS sequence"/>
</dbReference>
<evidence type="ECO:0000259" key="1">
    <source>
        <dbReference type="PROSITE" id="PS51704"/>
    </source>
</evidence>
<accession>A0A078AU51</accession>
<dbReference type="PROSITE" id="PS51704">
    <property type="entry name" value="GP_PDE"/>
    <property type="match status" value="1"/>
</dbReference>
<dbReference type="Gene3D" id="3.20.20.190">
    <property type="entry name" value="Phosphatidylinositol (PI) phosphodiesterase"/>
    <property type="match status" value="1"/>
</dbReference>
<dbReference type="EMBL" id="CCKQ01013136">
    <property type="protein sequence ID" value="CDW84767.1"/>
    <property type="molecule type" value="Genomic_DNA"/>
</dbReference>
<organism evidence="2 3">
    <name type="scientific">Stylonychia lemnae</name>
    <name type="common">Ciliate</name>
    <dbReference type="NCBI Taxonomy" id="5949"/>
    <lineage>
        <taxon>Eukaryota</taxon>
        <taxon>Sar</taxon>
        <taxon>Alveolata</taxon>
        <taxon>Ciliophora</taxon>
        <taxon>Intramacronucleata</taxon>
        <taxon>Spirotrichea</taxon>
        <taxon>Stichotrichia</taxon>
        <taxon>Sporadotrichida</taxon>
        <taxon>Oxytrichidae</taxon>
        <taxon>Stylonychinae</taxon>
        <taxon>Stylonychia</taxon>
    </lineage>
</organism>
<sequence>MNFKQIDQQTQSPVGLEGFENRPAFNSCGQTLLPSKQHKVQIQGHRGGFKPENTMASFQQAVQHGIDAIELDVWMTRDNHLIIIHGGDNGELNHHFDLPQIEYIFEKSYEEMQGYDVGDGYRVPTLAQVFDLINKQMLVNIEVKAPHEDEVKAKYDFKKCISQVYELIKNYDAFTHYTVSSFDGDILSELEALNQLNQVEVRYFQLYNFYEHYELPDPALYTKYGHGINISSTKLNKEVIRNCHNKGKLVGVWVNKEAFVEDDKFYEYAIYLEVDFICTDYPLEAIKIREKVQNQQQLSSHSLESFSSFKILSRQNKFIHFTLNSNENKLNLFQTDGQNDGMSSANTQFSDSEKSGFNSDNVQFKLDLEDNQKYFDEENVNPIAKIASNQEIQVSQ</sequence>
<dbReference type="OrthoDB" id="312614at2759"/>
<dbReference type="PANTHER" id="PTHR46211:SF1">
    <property type="entry name" value="GLYCEROPHOSPHODIESTER PHOSPHODIESTERASE, CYTOPLASMIC"/>
    <property type="match status" value="1"/>
</dbReference>
<dbReference type="PANTHER" id="PTHR46211">
    <property type="entry name" value="GLYCEROPHOSPHORYL DIESTER PHOSPHODIESTERASE"/>
    <property type="match status" value="1"/>
</dbReference>
<name>A0A078AU51_STYLE</name>
<dbReference type="AlphaFoldDB" id="A0A078AU51"/>
<proteinExistence type="predicted"/>
<dbReference type="InterPro" id="IPR017946">
    <property type="entry name" value="PLC-like_Pdiesterase_TIM-brl"/>
</dbReference>
<keyword evidence="3" id="KW-1185">Reference proteome</keyword>
<evidence type="ECO:0000313" key="2">
    <source>
        <dbReference type="EMBL" id="CDW84767.1"/>
    </source>
</evidence>
<feature type="domain" description="GP-PDE" evidence="1">
    <location>
        <begin position="37"/>
        <end position="289"/>
    </location>
</feature>
<dbReference type="GO" id="GO:0008081">
    <property type="term" value="F:phosphoric diester hydrolase activity"/>
    <property type="evidence" value="ECO:0007669"/>
    <property type="project" value="InterPro"/>
</dbReference>
<dbReference type="SUPFAM" id="SSF51695">
    <property type="entry name" value="PLC-like phosphodiesterases"/>
    <property type="match status" value="1"/>
</dbReference>
<gene>
    <name evidence="2" type="primary">Contig10439.g11137</name>
    <name evidence="2" type="ORF">STYLEM_13835</name>
</gene>
<dbReference type="PROSITE" id="PS50007">
    <property type="entry name" value="PIPLC_X_DOMAIN"/>
    <property type="match status" value="1"/>
</dbReference>
<dbReference type="GO" id="GO:0006629">
    <property type="term" value="P:lipid metabolic process"/>
    <property type="evidence" value="ECO:0007669"/>
    <property type="project" value="InterPro"/>
</dbReference>
<evidence type="ECO:0000313" key="3">
    <source>
        <dbReference type="Proteomes" id="UP000039865"/>
    </source>
</evidence>
<protein>
    <submittedName>
        <fullName evidence="2">Glycerophosphoryl diester phosphodiesterase</fullName>
    </submittedName>
</protein>